<evidence type="ECO:0000259" key="2">
    <source>
        <dbReference type="Pfam" id="PF00534"/>
    </source>
</evidence>
<gene>
    <name evidence="3" type="ORF">SAMN04488026_104925</name>
</gene>
<dbReference type="PANTHER" id="PTHR46401:SF2">
    <property type="entry name" value="GLYCOSYLTRANSFERASE WBBK-RELATED"/>
    <property type="match status" value="1"/>
</dbReference>
<evidence type="ECO:0000256" key="1">
    <source>
        <dbReference type="ARBA" id="ARBA00022679"/>
    </source>
</evidence>
<dbReference type="Gene3D" id="3.40.50.11090">
    <property type="match status" value="1"/>
</dbReference>
<dbReference type="GO" id="GO:0009103">
    <property type="term" value="P:lipopolysaccharide biosynthetic process"/>
    <property type="evidence" value="ECO:0007669"/>
    <property type="project" value="TreeGrafter"/>
</dbReference>
<dbReference type="GO" id="GO:0016757">
    <property type="term" value="F:glycosyltransferase activity"/>
    <property type="evidence" value="ECO:0007669"/>
    <property type="project" value="InterPro"/>
</dbReference>
<evidence type="ECO:0000313" key="4">
    <source>
        <dbReference type="Proteomes" id="UP000199382"/>
    </source>
</evidence>
<keyword evidence="4" id="KW-1185">Reference proteome</keyword>
<dbReference type="SUPFAM" id="SSF53756">
    <property type="entry name" value="UDP-Glycosyltransferase/glycogen phosphorylase"/>
    <property type="match status" value="1"/>
</dbReference>
<dbReference type="CDD" id="cd03801">
    <property type="entry name" value="GT4_PimA-like"/>
    <property type="match status" value="1"/>
</dbReference>
<protein>
    <submittedName>
        <fullName evidence="3">Glycosyl transferases group 1</fullName>
    </submittedName>
</protein>
<dbReference type="InterPro" id="IPR001296">
    <property type="entry name" value="Glyco_trans_1"/>
</dbReference>
<dbReference type="EMBL" id="FNEK01000049">
    <property type="protein sequence ID" value="SDK67764.1"/>
    <property type="molecule type" value="Genomic_DNA"/>
</dbReference>
<dbReference type="Proteomes" id="UP000199382">
    <property type="component" value="Unassembled WGS sequence"/>
</dbReference>
<dbReference type="Gene3D" id="3.40.50.2000">
    <property type="entry name" value="Glycogen Phosphorylase B"/>
    <property type="match status" value="1"/>
</dbReference>
<organism evidence="3 4">
    <name type="scientific">Aliiruegeria lutimaris</name>
    <dbReference type="NCBI Taxonomy" id="571298"/>
    <lineage>
        <taxon>Bacteria</taxon>
        <taxon>Pseudomonadati</taxon>
        <taxon>Pseudomonadota</taxon>
        <taxon>Alphaproteobacteria</taxon>
        <taxon>Rhodobacterales</taxon>
        <taxon>Roseobacteraceae</taxon>
        <taxon>Aliiruegeria</taxon>
    </lineage>
</organism>
<dbReference type="AlphaFoldDB" id="A0A1G9DV81"/>
<name>A0A1G9DV81_9RHOB</name>
<sequence length="286" mass="31530">MKAKWIALDHPDPVTDHDLPDADVVIATWWETAFSVSRLSPTKGQKFYFVQHHEVHEALPNHISAGSYHLPLKKITIARWLSDTMAHTYGDTDTIVVPNSVDQSLFHAKERGRQANPTIGLMYSPVAFKGVDTALRAIEHARKSVPDVHLVAFGASPPGKQLGLPPETEFHLAPKQEEIRNIYASCDVFLAASRVEGFGLPILEAMACRTPVVATRTGCAPDVIVNGVNGYLADVEDWELLAEGLIKVLSLDDALWRTLSQSALEQVEQYSWDDATKLFEAALLEG</sequence>
<dbReference type="PANTHER" id="PTHR46401">
    <property type="entry name" value="GLYCOSYLTRANSFERASE WBBK-RELATED"/>
    <property type="match status" value="1"/>
</dbReference>
<reference evidence="3 4" key="1">
    <citation type="submission" date="2016-10" db="EMBL/GenBank/DDBJ databases">
        <authorList>
            <person name="de Groot N.N."/>
        </authorList>
    </citation>
    <scope>NUCLEOTIDE SEQUENCE [LARGE SCALE GENOMIC DNA]</scope>
    <source>
        <strain evidence="3 4">DSM 25294</strain>
    </source>
</reference>
<evidence type="ECO:0000313" key="3">
    <source>
        <dbReference type="EMBL" id="SDK67764.1"/>
    </source>
</evidence>
<dbReference type="Pfam" id="PF00534">
    <property type="entry name" value="Glycos_transf_1"/>
    <property type="match status" value="1"/>
</dbReference>
<feature type="domain" description="Glycosyl transferase family 1" evidence="2">
    <location>
        <begin position="129"/>
        <end position="252"/>
    </location>
</feature>
<dbReference type="STRING" id="571298.SAMN04488026_104925"/>
<keyword evidence="1 3" id="KW-0808">Transferase</keyword>
<proteinExistence type="predicted"/>
<accession>A0A1G9DV81</accession>